<evidence type="ECO:0000256" key="2">
    <source>
        <dbReference type="ARBA" id="ARBA00004792"/>
    </source>
</evidence>
<dbReference type="Pfam" id="PF00668">
    <property type="entry name" value="Condensation"/>
    <property type="match status" value="2"/>
</dbReference>
<feature type="region of interest" description="Disordered" evidence="8">
    <location>
        <begin position="1411"/>
        <end position="1434"/>
    </location>
</feature>
<evidence type="ECO:0000313" key="11">
    <source>
        <dbReference type="EMBL" id="GAA4812197.1"/>
    </source>
</evidence>
<dbReference type="Gene3D" id="3.30.300.30">
    <property type="match status" value="1"/>
</dbReference>
<dbReference type="SUPFAM" id="SSF52777">
    <property type="entry name" value="CoA-dependent acyltransferases"/>
    <property type="match status" value="4"/>
</dbReference>
<dbReference type="PANTHER" id="PTHR45527:SF1">
    <property type="entry name" value="FATTY ACID SYNTHASE"/>
    <property type="match status" value="1"/>
</dbReference>
<name>A0ABP9CKK8_9ACTN</name>
<dbReference type="InterPro" id="IPR042099">
    <property type="entry name" value="ANL_N_sf"/>
</dbReference>
<comment type="pathway">
    <text evidence="2">Antibiotic biosynthesis.</text>
</comment>
<feature type="domain" description="Carrier" evidence="9">
    <location>
        <begin position="736"/>
        <end position="811"/>
    </location>
</feature>
<protein>
    <recommendedName>
        <fullName evidence="13">Non-ribosomal peptide synthetase</fullName>
    </recommendedName>
</protein>
<dbReference type="SUPFAM" id="SSF47336">
    <property type="entry name" value="ACP-like"/>
    <property type="match status" value="2"/>
</dbReference>
<dbReference type="InterPro" id="IPR016039">
    <property type="entry name" value="Thiolase-like"/>
</dbReference>
<dbReference type="InterPro" id="IPR001242">
    <property type="entry name" value="Condensation_dom"/>
</dbReference>
<dbReference type="SUPFAM" id="SSF53901">
    <property type="entry name" value="Thiolase-like"/>
    <property type="match status" value="1"/>
</dbReference>
<keyword evidence="4" id="KW-0597">Phosphoprotein</keyword>
<evidence type="ECO:0000256" key="3">
    <source>
        <dbReference type="ARBA" id="ARBA00022450"/>
    </source>
</evidence>
<dbReference type="NCBIfam" id="TIGR01733">
    <property type="entry name" value="AA-adenyl-dom"/>
    <property type="match status" value="1"/>
</dbReference>
<evidence type="ECO:0000259" key="9">
    <source>
        <dbReference type="PROSITE" id="PS50075"/>
    </source>
</evidence>
<dbReference type="Pfam" id="PF00550">
    <property type="entry name" value="PP-binding"/>
    <property type="match status" value="2"/>
</dbReference>
<dbReference type="InterPro" id="IPR006162">
    <property type="entry name" value="Ppantetheine_attach_site"/>
</dbReference>
<dbReference type="InterPro" id="IPR023213">
    <property type="entry name" value="CAT-like_dom_sf"/>
</dbReference>
<keyword evidence="5" id="KW-0808">Transferase</keyword>
<dbReference type="InterPro" id="IPR010071">
    <property type="entry name" value="AA_adenyl_dom"/>
</dbReference>
<proteinExistence type="predicted"/>
<accession>A0ABP9CKK8</accession>
<comment type="cofactor">
    <cofactor evidence="1">
        <name>pantetheine 4'-phosphate</name>
        <dbReference type="ChEBI" id="CHEBI:47942"/>
    </cofactor>
</comment>
<dbReference type="CDD" id="cd00833">
    <property type="entry name" value="PKS"/>
    <property type="match status" value="1"/>
</dbReference>
<dbReference type="Gene3D" id="3.30.559.30">
    <property type="entry name" value="Nonribosomal peptide synthetase, condensation domain"/>
    <property type="match status" value="2"/>
</dbReference>
<dbReference type="Gene3D" id="1.10.1240.100">
    <property type="match status" value="1"/>
</dbReference>
<dbReference type="Gene3D" id="3.40.50.12780">
    <property type="entry name" value="N-terminal domain of ligase-like"/>
    <property type="match status" value="1"/>
</dbReference>
<dbReference type="InterPro" id="IPR020806">
    <property type="entry name" value="PKS_PP-bd"/>
</dbReference>
<dbReference type="CDD" id="cd05930">
    <property type="entry name" value="A_NRPS"/>
    <property type="match status" value="1"/>
</dbReference>
<gene>
    <name evidence="11" type="ORF">GCM10023220_49330</name>
</gene>
<evidence type="ECO:0000256" key="6">
    <source>
        <dbReference type="ARBA" id="ARBA00022737"/>
    </source>
</evidence>
<dbReference type="SMART" id="SM00823">
    <property type="entry name" value="PKS_PP"/>
    <property type="match status" value="2"/>
</dbReference>
<keyword evidence="7" id="KW-0012">Acyltransferase</keyword>
<comment type="caution">
    <text evidence="11">The sequence shown here is derived from an EMBL/GenBank/DDBJ whole genome shotgun (WGS) entry which is preliminary data.</text>
</comment>
<dbReference type="Pfam" id="PF22336">
    <property type="entry name" value="RhiE-like_linker"/>
    <property type="match status" value="1"/>
</dbReference>
<dbReference type="Proteomes" id="UP001501265">
    <property type="component" value="Unassembled WGS sequence"/>
</dbReference>
<evidence type="ECO:0000256" key="5">
    <source>
        <dbReference type="ARBA" id="ARBA00022679"/>
    </source>
</evidence>
<dbReference type="PROSITE" id="PS52004">
    <property type="entry name" value="KS3_2"/>
    <property type="match status" value="1"/>
</dbReference>
<dbReference type="InterPro" id="IPR018201">
    <property type="entry name" value="Ketoacyl_synth_AS"/>
</dbReference>
<dbReference type="InterPro" id="IPR014031">
    <property type="entry name" value="Ketoacyl_synth_C"/>
</dbReference>
<dbReference type="EMBL" id="BAABIG010000052">
    <property type="protein sequence ID" value="GAA4812197.1"/>
    <property type="molecule type" value="Genomic_DNA"/>
</dbReference>
<evidence type="ECO:0000313" key="12">
    <source>
        <dbReference type="Proteomes" id="UP001501265"/>
    </source>
</evidence>
<dbReference type="PROSITE" id="PS50075">
    <property type="entry name" value="CARRIER"/>
    <property type="match status" value="2"/>
</dbReference>
<keyword evidence="6" id="KW-0677">Repeat</keyword>
<dbReference type="InterPro" id="IPR020841">
    <property type="entry name" value="PKS_Beta-ketoAc_synthase_dom"/>
</dbReference>
<dbReference type="PANTHER" id="PTHR45527">
    <property type="entry name" value="NONRIBOSOMAL PEPTIDE SYNTHETASE"/>
    <property type="match status" value="1"/>
</dbReference>
<reference evidence="12" key="1">
    <citation type="journal article" date="2019" name="Int. J. Syst. Evol. Microbiol.">
        <title>The Global Catalogue of Microorganisms (GCM) 10K type strain sequencing project: providing services to taxonomists for standard genome sequencing and annotation.</title>
        <authorList>
            <consortium name="The Broad Institute Genomics Platform"/>
            <consortium name="The Broad Institute Genome Sequencing Center for Infectious Disease"/>
            <person name="Wu L."/>
            <person name="Ma J."/>
        </authorList>
    </citation>
    <scope>NUCLEOTIDE SEQUENCE [LARGE SCALE GENOMIC DNA]</scope>
    <source>
        <strain evidence="12">JCM 18081</strain>
    </source>
</reference>
<organism evidence="11 12">
    <name type="scientific">Streptomyces ziwulingensis</name>
    <dbReference type="NCBI Taxonomy" id="1045501"/>
    <lineage>
        <taxon>Bacteria</taxon>
        <taxon>Bacillati</taxon>
        <taxon>Actinomycetota</taxon>
        <taxon>Actinomycetes</taxon>
        <taxon>Kitasatosporales</taxon>
        <taxon>Streptomycetaceae</taxon>
        <taxon>Streptomyces</taxon>
    </lineage>
</organism>
<evidence type="ECO:0000256" key="7">
    <source>
        <dbReference type="ARBA" id="ARBA00023315"/>
    </source>
</evidence>
<sequence length="2331" mass="246753">MQHDEVAIIGAAGLFPGAADLTEFHERLRTGYDGIGRPGADRVRHTGGVPGVSYLPMGYLDRVDLFDHAFFGISRREAELMDPHQRLALQLAYQAVEHAGYAPGRLRGSRTAVVLAETDPTYESLVPKDDPQHVLGTLPAAIAARVSYLLDLAGPSLVVDTACSSALAAVAQAVRMLRCGDADLALAGGLSVQTALTPAQDREALRGVESPTGTCLPFDARADGTVGGEGGGIVLLKPLSRALADRDSVLGVLKGIAVNHNGYRAASMGAPSQAAQAEVIAAAWRDAGVEARSVGYVECHGSATPLGDVVEVEALRQAFGDAGVHTPGCVIGSVKGDIGHLGNAAGVVGLLKALGSVRHGVRYPSAHFAEANPLIDFRGPVRVEPAGGAWPAGPAPRRAGISSFGLTGTNVHAVLEQPPERPADDGPGAGAELVTVSARSASALARHRRRLADFAETTGHSLRAVAHTLNRGRDDHPFRLACTAADVPELARALRSAALPDESRPVPERRIVLVFSADATIDENDWARLAAEEPALRVAPDGPDAAATGPAGLLLLRRLALYRLLTSWGVSDPHFVGSGGGTLAVRAAQGELSARDAALAAAAAPAPAPVDPARLREVVEGFRRDGAVLVEMAADGVLTREIRRVAPDLPVVTLLDGEGRRGLLDRLGRVYTAGGTLDWERHYAATGAGPHSRPIGRIEAPTYPFEPVRCWVRRPQAPAAPPGAPLAVARPAGRAAADAPAEPAVVAAWEEVLGATGVRPDSDYFALGGTSIAGISVLRRLERDLGVVLTFADLYAHRTARDLARRVEELRASGAAPGTGRSLTPVPRGGRLPLSFGQEQLWYLDRLHPGSPLYNIPADLRLRGPLDVAALRGALRDLGARHEILRTCVRDDDGEPYVQVLPEGPDLPLTDLGALPPSRREQEARRLAGTEAVRPFDLAAGPLLRTALLRLADDDHVLLYTYHHIVFDGWSPAVFFRDLFELYRARRTGRPADLPELPVQYADFAAWQRSWLTGHRLEAGLAFWREQLAGLRTAPLPLDRPRPAAQDFRGDLVEFTIGAEPAAAVRAYSRAQGVTTFVTMLALVDVLLHHWSGSDDIVVGVGTSGRGHPETHELIGYFNNLPPFRTKVGDDLTFTGVVRRCADTVAGVLDHEDMPFEKIVSAVCRTREPGRHPLYDVAYTYQNAPAPAHVPAGLEVTRLLDRDLAGIAPGTAKFDLTFGVTDQDDGPMHAYVEYAVALFDRETVRGLTAWLPALLGAALADPDRRVADLPSKPPRPAAPRPSVLTGAPPAGPAGLLVHEEVAARAKERPGHPAVVADGRVHTYREVDALAGRLARRLVAAGVGAESTVPVVAGRGVGLVVGWLAVAKAGGAFVLVDPGWPRQRTEDVLTDLAAAGTGGAVTVLGDLAGRPCTPIDLTDPGPDGEQDPPRRSGPRDLAYVAYTSGSTGRPHGCEIEHRNLTALVRWYQEELELTPDDRVLQVAAPGFDVLVMEVWSTLCRGATLHFAPTPLEEPGTFLRGLADHRVTAAFLPTRLAEIVLSEGEWPPGLRLRVLATGGDRLRVTPPPGCPFRLVNMYGPTECTVVSTAGEIVPAAGAAALPPIGGPVTGTSVSLLDGSGRPVPAGATGEITVGGAPVGRGYRGLPGLTAARFTADPDAAEPGARRYRTGDLGRLRPDGTVEFTGRLDDQVEIDGRRVEPAEAERVLLAHPAVREAAVVDVTAPSGATRLIAHVAAGPPAPAEAELLDRTARALPAFMVPSAVVPHERLPRTATGKLDRRTLREMAMPTSASPPPAAPVPAAPVVATSPTGGGPADRATDVLVRIVAELLVVDGVRADDNFFELGGDSVLGVRVAARAAKSGVHFTPQQMLLHHSLRELAAAATAGWPGAPPGDAAPAAPAPAARPAGRPHLTPIMRGFLERMPPGAPDFLEVHPLETTTRISGEIMRTAVEHLLARHETLRYRFRRNSLGPRIECAEPDARDVFDVQVLPALDEPREREYLARDLDQLRSLVDLERGPVLRVRYYDRGHGRGGRLVLVVHHFVFDNVATVVLIDDLDAALTELLAGRPLPPPEPSLAWREWSQHLQDMADSDELAGELAYWTGTLRSGAALLTDPAPRPHPGGVARRRLAPERVATVLKGGPDTEEAAMCAFACALARWSGSTGAYVMTEGAATPNVYRPAGRSPAIGWFTSVHPLVLPVDPAATVRDNLPAVTDRVRSVPNDGVGYGLLRHLTPAAPALAALRALPEPEVLVIHGTHDGSGFDTGVTLLRNRPGASVQAPKRMPEAFPLVLTTTVTGGALQLILLYDGRHSEEAAESLADETVRAFAELAG</sequence>
<dbReference type="InterPro" id="IPR025110">
    <property type="entry name" value="AMP-bd_C"/>
</dbReference>
<dbReference type="InterPro" id="IPR054514">
    <property type="entry name" value="RhiE-like_linker"/>
</dbReference>
<dbReference type="Pfam" id="PF00501">
    <property type="entry name" value="AMP-binding"/>
    <property type="match status" value="1"/>
</dbReference>
<dbReference type="Pfam" id="PF13193">
    <property type="entry name" value="AMP-binding_C"/>
    <property type="match status" value="1"/>
</dbReference>
<dbReference type="Gene3D" id="1.10.1200.10">
    <property type="entry name" value="ACP-like"/>
    <property type="match status" value="2"/>
</dbReference>
<dbReference type="Pfam" id="PF00109">
    <property type="entry name" value="ketoacyl-synt"/>
    <property type="match status" value="1"/>
</dbReference>
<feature type="region of interest" description="Disordered" evidence="8">
    <location>
        <begin position="1883"/>
        <end position="1908"/>
    </location>
</feature>
<dbReference type="SUPFAM" id="SSF56801">
    <property type="entry name" value="Acetyl-CoA synthetase-like"/>
    <property type="match status" value="1"/>
</dbReference>
<dbReference type="RefSeq" id="WP_345622299.1">
    <property type="nucleotide sequence ID" value="NZ_BAABIG010000052.1"/>
</dbReference>
<dbReference type="InterPro" id="IPR009081">
    <property type="entry name" value="PP-bd_ACP"/>
</dbReference>
<evidence type="ECO:0000256" key="1">
    <source>
        <dbReference type="ARBA" id="ARBA00001957"/>
    </source>
</evidence>
<keyword evidence="12" id="KW-1185">Reference proteome</keyword>
<dbReference type="InterPro" id="IPR045851">
    <property type="entry name" value="AMP-bd_C_sf"/>
</dbReference>
<dbReference type="Gene3D" id="3.30.70.3290">
    <property type="match status" value="1"/>
</dbReference>
<dbReference type="Gene3D" id="3.40.47.10">
    <property type="match status" value="1"/>
</dbReference>
<feature type="domain" description="Ketosynthase family 3 (KS3)" evidence="10">
    <location>
        <begin position="3"/>
        <end position="417"/>
    </location>
</feature>
<evidence type="ECO:0000256" key="8">
    <source>
        <dbReference type="SAM" id="MobiDB-lite"/>
    </source>
</evidence>
<dbReference type="CDD" id="cd19531">
    <property type="entry name" value="LCL_NRPS-like"/>
    <property type="match status" value="1"/>
</dbReference>
<keyword evidence="3" id="KW-0596">Phosphopantetheine</keyword>
<dbReference type="Gene3D" id="3.30.559.10">
    <property type="entry name" value="Chloramphenicol acetyltransferase-like domain"/>
    <property type="match status" value="2"/>
</dbReference>
<evidence type="ECO:0000259" key="10">
    <source>
        <dbReference type="PROSITE" id="PS52004"/>
    </source>
</evidence>
<evidence type="ECO:0008006" key="13">
    <source>
        <dbReference type="Google" id="ProtNLM"/>
    </source>
</evidence>
<dbReference type="SMART" id="SM00825">
    <property type="entry name" value="PKS_KS"/>
    <property type="match status" value="1"/>
</dbReference>
<evidence type="ECO:0000256" key="4">
    <source>
        <dbReference type="ARBA" id="ARBA00022553"/>
    </source>
</evidence>
<feature type="domain" description="Carrier" evidence="9">
    <location>
        <begin position="1811"/>
        <end position="1885"/>
    </location>
</feature>
<dbReference type="InterPro" id="IPR036736">
    <property type="entry name" value="ACP-like_sf"/>
</dbReference>
<dbReference type="PROSITE" id="PS00606">
    <property type="entry name" value="KS3_1"/>
    <property type="match status" value="1"/>
</dbReference>
<feature type="region of interest" description="Disordered" evidence="8">
    <location>
        <begin position="1266"/>
        <end position="1288"/>
    </location>
</feature>
<dbReference type="Pfam" id="PF02801">
    <property type="entry name" value="Ketoacyl-synt_C"/>
    <property type="match status" value="1"/>
</dbReference>
<dbReference type="InterPro" id="IPR000873">
    <property type="entry name" value="AMP-dep_synth/lig_dom"/>
</dbReference>
<dbReference type="InterPro" id="IPR014030">
    <property type="entry name" value="Ketoacyl_synth_N"/>
</dbReference>
<dbReference type="PROSITE" id="PS00012">
    <property type="entry name" value="PHOSPHOPANTETHEINE"/>
    <property type="match status" value="1"/>
</dbReference>